<dbReference type="Pfam" id="PF04545">
    <property type="entry name" value="Sigma70_r4"/>
    <property type="match status" value="1"/>
</dbReference>
<dbReference type="InterPro" id="IPR013324">
    <property type="entry name" value="RNA_pol_sigma_r3/r4-like"/>
</dbReference>
<proteinExistence type="predicted"/>
<dbReference type="GO" id="GO:0003700">
    <property type="term" value="F:DNA-binding transcription factor activity"/>
    <property type="evidence" value="ECO:0007669"/>
    <property type="project" value="InterPro"/>
</dbReference>
<dbReference type="EMBL" id="BK015215">
    <property type="protein sequence ID" value="DAD96300.1"/>
    <property type="molecule type" value="Genomic_DNA"/>
</dbReference>
<dbReference type="InterPro" id="IPR036388">
    <property type="entry name" value="WH-like_DNA-bd_sf"/>
</dbReference>
<sequence>MSASPWLTDRERRVFSLYYQRGWAIEDVAAELDVSRGTVNNDLRSIRGKV</sequence>
<name>A0A8S5NPK2_9CAUD</name>
<accession>A0A8S5NPK2</accession>
<evidence type="ECO:0000259" key="1">
    <source>
        <dbReference type="Pfam" id="PF04545"/>
    </source>
</evidence>
<organism evidence="2">
    <name type="scientific">Myoviridae sp. ctagO6</name>
    <dbReference type="NCBI Taxonomy" id="2826667"/>
    <lineage>
        <taxon>Viruses</taxon>
        <taxon>Duplodnaviria</taxon>
        <taxon>Heunggongvirae</taxon>
        <taxon>Uroviricota</taxon>
        <taxon>Caudoviricetes</taxon>
    </lineage>
</organism>
<dbReference type="Gene3D" id="1.10.10.10">
    <property type="entry name" value="Winged helix-like DNA-binding domain superfamily/Winged helix DNA-binding domain"/>
    <property type="match status" value="1"/>
</dbReference>
<dbReference type="SUPFAM" id="SSF88659">
    <property type="entry name" value="Sigma3 and sigma4 domains of RNA polymerase sigma factors"/>
    <property type="match status" value="1"/>
</dbReference>
<dbReference type="GO" id="GO:0006352">
    <property type="term" value="P:DNA-templated transcription initiation"/>
    <property type="evidence" value="ECO:0007669"/>
    <property type="project" value="InterPro"/>
</dbReference>
<reference evidence="2" key="1">
    <citation type="journal article" date="2021" name="Proc. Natl. Acad. Sci. U.S.A.">
        <title>A Catalog of Tens of Thousands of Viruses from Human Metagenomes Reveals Hidden Associations with Chronic Diseases.</title>
        <authorList>
            <person name="Tisza M.J."/>
            <person name="Buck C.B."/>
        </authorList>
    </citation>
    <scope>NUCLEOTIDE SEQUENCE</scope>
    <source>
        <strain evidence="2">CtagO6</strain>
    </source>
</reference>
<protein>
    <submittedName>
        <fullName evidence="2">Sigma-70, region 4</fullName>
    </submittedName>
</protein>
<feature type="domain" description="RNA polymerase sigma-70 region 4" evidence="1">
    <location>
        <begin position="7"/>
        <end position="40"/>
    </location>
</feature>
<evidence type="ECO:0000313" key="2">
    <source>
        <dbReference type="EMBL" id="DAD96300.1"/>
    </source>
</evidence>
<dbReference type="InterPro" id="IPR007630">
    <property type="entry name" value="RNA_pol_sigma70_r4"/>
</dbReference>